<dbReference type="EC" id="3.1.1.-" evidence="3"/>
<dbReference type="EMBL" id="ML977622">
    <property type="protein sequence ID" value="KAF1996665.1"/>
    <property type="molecule type" value="Genomic_DNA"/>
</dbReference>
<feature type="domain" description="Carboxylesterase type B" evidence="4">
    <location>
        <begin position="4"/>
        <end position="480"/>
    </location>
</feature>
<dbReference type="OrthoDB" id="3200163at2759"/>
<dbReference type="PANTHER" id="PTHR43142:SF11">
    <property type="entry name" value="CARBOXYLIC ESTER HYDROLASE"/>
    <property type="match status" value="1"/>
</dbReference>
<keyword evidence="6" id="KW-1185">Reference proteome</keyword>
<name>A0A6A5WC07_9PLEO</name>
<dbReference type="InterPro" id="IPR019826">
    <property type="entry name" value="Carboxylesterase_B_AS"/>
</dbReference>
<evidence type="ECO:0000256" key="3">
    <source>
        <dbReference type="RuleBase" id="RU361235"/>
    </source>
</evidence>
<protein>
    <recommendedName>
        <fullName evidence="3">Carboxylic ester hydrolase</fullName>
        <ecNumber evidence="3">3.1.1.-</ecNumber>
    </recommendedName>
</protein>
<dbReference type="PROSITE" id="PS00122">
    <property type="entry name" value="CARBOXYLESTERASE_B_1"/>
    <property type="match status" value="1"/>
</dbReference>
<organism evidence="5 6">
    <name type="scientific">Amniculicola lignicola CBS 123094</name>
    <dbReference type="NCBI Taxonomy" id="1392246"/>
    <lineage>
        <taxon>Eukaryota</taxon>
        <taxon>Fungi</taxon>
        <taxon>Dikarya</taxon>
        <taxon>Ascomycota</taxon>
        <taxon>Pezizomycotina</taxon>
        <taxon>Dothideomycetes</taxon>
        <taxon>Pleosporomycetidae</taxon>
        <taxon>Pleosporales</taxon>
        <taxon>Amniculicolaceae</taxon>
        <taxon>Amniculicola</taxon>
    </lineage>
</organism>
<evidence type="ECO:0000313" key="5">
    <source>
        <dbReference type="EMBL" id="KAF1996665.1"/>
    </source>
</evidence>
<evidence type="ECO:0000256" key="1">
    <source>
        <dbReference type="ARBA" id="ARBA00005964"/>
    </source>
</evidence>
<dbReference type="AlphaFoldDB" id="A0A6A5WC07"/>
<dbReference type="Gene3D" id="3.40.50.1820">
    <property type="entry name" value="alpha/beta hydrolase"/>
    <property type="match status" value="1"/>
</dbReference>
<dbReference type="GO" id="GO:0016787">
    <property type="term" value="F:hydrolase activity"/>
    <property type="evidence" value="ECO:0007669"/>
    <property type="project" value="UniProtKB-KW"/>
</dbReference>
<dbReference type="Proteomes" id="UP000799779">
    <property type="component" value="Unassembled WGS sequence"/>
</dbReference>
<evidence type="ECO:0000259" key="4">
    <source>
        <dbReference type="Pfam" id="PF00135"/>
    </source>
</evidence>
<comment type="similarity">
    <text evidence="1 3">Belongs to the type-B carboxylesterase/lipase family.</text>
</comment>
<proteinExistence type="inferred from homology"/>
<dbReference type="InterPro" id="IPR029058">
    <property type="entry name" value="AB_hydrolase_fold"/>
</dbReference>
<dbReference type="InterPro" id="IPR002018">
    <property type="entry name" value="CarbesteraseB"/>
</dbReference>
<evidence type="ECO:0000313" key="6">
    <source>
        <dbReference type="Proteomes" id="UP000799779"/>
    </source>
</evidence>
<dbReference type="SUPFAM" id="SSF53474">
    <property type="entry name" value="alpha/beta-Hydrolases"/>
    <property type="match status" value="1"/>
</dbReference>
<reference evidence="5" key="1">
    <citation type="journal article" date="2020" name="Stud. Mycol.">
        <title>101 Dothideomycetes genomes: a test case for predicting lifestyles and emergence of pathogens.</title>
        <authorList>
            <person name="Haridas S."/>
            <person name="Albert R."/>
            <person name="Binder M."/>
            <person name="Bloem J."/>
            <person name="Labutti K."/>
            <person name="Salamov A."/>
            <person name="Andreopoulos B."/>
            <person name="Baker S."/>
            <person name="Barry K."/>
            <person name="Bills G."/>
            <person name="Bluhm B."/>
            <person name="Cannon C."/>
            <person name="Castanera R."/>
            <person name="Culley D."/>
            <person name="Daum C."/>
            <person name="Ezra D."/>
            <person name="Gonzalez J."/>
            <person name="Henrissat B."/>
            <person name="Kuo A."/>
            <person name="Liang C."/>
            <person name="Lipzen A."/>
            <person name="Lutzoni F."/>
            <person name="Magnuson J."/>
            <person name="Mondo S."/>
            <person name="Nolan M."/>
            <person name="Ohm R."/>
            <person name="Pangilinan J."/>
            <person name="Park H.-J."/>
            <person name="Ramirez L."/>
            <person name="Alfaro M."/>
            <person name="Sun H."/>
            <person name="Tritt A."/>
            <person name="Yoshinaga Y."/>
            <person name="Zwiers L.-H."/>
            <person name="Turgeon B."/>
            <person name="Goodwin S."/>
            <person name="Spatafora J."/>
            <person name="Crous P."/>
            <person name="Grigoriev I."/>
        </authorList>
    </citation>
    <scope>NUCLEOTIDE SEQUENCE</scope>
    <source>
        <strain evidence="5">CBS 123094</strain>
    </source>
</reference>
<accession>A0A6A5WC07</accession>
<dbReference type="PANTHER" id="PTHR43142">
    <property type="entry name" value="CARBOXYLIC ESTER HYDROLASE"/>
    <property type="match status" value="1"/>
</dbReference>
<keyword evidence="2 3" id="KW-0378">Hydrolase</keyword>
<dbReference type="Pfam" id="PF00135">
    <property type="entry name" value="COesterase"/>
    <property type="match status" value="1"/>
</dbReference>
<gene>
    <name evidence="5" type="ORF">P154DRAFT_565869</name>
</gene>
<sequence>MSTTYVHPEIGQLKGNIVDGAVQFLGLKYASLQNRLAPSELVTSYRPSTDASKFGPPPVSPLGAIQREFGFIQKSLPVPEVPDHSDLEGLNLNITLPLTKDGAIDSTARHPVYVFIHGGGFAVGSSWYPHYDPAPLVKISTEIGRPVIGITINYRLGVAGFLTSEELRKAGYKANNGFHDQKVALKWVQKFIPGFGGDPDEITVVGESAGGLSATMLLMSKEPLMKRCLSTGGAVLLFKPIPAAVAEIAYQTVINAFGLADKTPEERIKALLEVPVDDLWQKIPPATPLLPSIDGDTVPGEPSFLSVSSKEDDPSFTIPGRKWCASMMIGESKLDANIIAWLGLDGKNPGIAAKFVTHVENALSAHPDAASWLLSSYDITPETEDEEAMIAILRFATEISFYAPALAFAKGWPNTEEHKFYLYHFNEGNPWEGRFKGEAGHILDVAFLFQNYNEHMSDAQKALARAYAEDFIKYVSGEDPWPPVGKTMGARVYGPTSDGITAKYVESGDPVEIGRNPRVLDLGEKVGFDVLLDLFGSFFQGK</sequence>
<evidence type="ECO:0000256" key="2">
    <source>
        <dbReference type="ARBA" id="ARBA00022801"/>
    </source>
</evidence>